<organism evidence="1 2">
    <name type="scientific">Stereocaulon virgatum</name>
    <dbReference type="NCBI Taxonomy" id="373712"/>
    <lineage>
        <taxon>Eukaryota</taxon>
        <taxon>Fungi</taxon>
        <taxon>Dikarya</taxon>
        <taxon>Ascomycota</taxon>
        <taxon>Pezizomycotina</taxon>
        <taxon>Lecanoromycetes</taxon>
        <taxon>OSLEUM clade</taxon>
        <taxon>Lecanoromycetidae</taxon>
        <taxon>Lecanorales</taxon>
        <taxon>Lecanorineae</taxon>
        <taxon>Stereocaulaceae</taxon>
        <taxon>Stereocaulon</taxon>
    </lineage>
</organism>
<evidence type="ECO:0008006" key="3">
    <source>
        <dbReference type="Google" id="ProtNLM"/>
    </source>
</evidence>
<accession>A0ABR4A5K5</accession>
<protein>
    <recommendedName>
        <fullName evidence="3">F-box domain-containing protein</fullName>
    </recommendedName>
</protein>
<keyword evidence="2" id="KW-1185">Reference proteome</keyword>
<reference evidence="1 2" key="1">
    <citation type="submission" date="2024-09" db="EMBL/GenBank/DDBJ databases">
        <title>Rethinking Asexuality: The Enigmatic Case of Functional Sexual Genes in Lepraria (Stereocaulaceae).</title>
        <authorList>
            <person name="Doellman M."/>
            <person name="Sun Y."/>
            <person name="Barcenas-Pena A."/>
            <person name="Lumbsch H.T."/>
            <person name="Grewe F."/>
        </authorList>
    </citation>
    <scope>NUCLEOTIDE SEQUENCE [LARGE SCALE GENOMIC DNA]</scope>
    <source>
        <strain evidence="1 2">Mercado 3170</strain>
    </source>
</reference>
<name>A0ABR4A5K5_9LECA</name>
<evidence type="ECO:0000313" key="2">
    <source>
        <dbReference type="Proteomes" id="UP001590950"/>
    </source>
</evidence>
<proteinExistence type="predicted"/>
<evidence type="ECO:0000313" key="1">
    <source>
        <dbReference type="EMBL" id="KAL2040206.1"/>
    </source>
</evidence>
<dbReference type="Proteomes" id="UP001590950">
    <property type="component" value="Unassembled WGS sequence"/>
</dbReference>
<comment type="caution">
    <text evidence="1">The sequence shown here is derived from an EMBL/GenBank/DDBJ whole genome shotgun (WGS) entry which is preliminary data.</text>
</comment>
<sequence length="289" mass="33927">MQITVPGRVHNNNLLRLGELYFLANMDSGCIEQLPAHTCTDTICTPQLKKLSDLTPEILVQVFKIFDQPRTITAFASTSGKTYNIWRLNTASISSSVLPRYIQCYDDAAGIFWLQTVRFHPYLTSDRDYFTTILRNKLLLENARFVRSQYYQRPYHYMSDRPLTPCWSLSVHKFPNIDDENIVKWTRYYYNIWAIALAQNFRMLEAYFDDFTLQELTELHDVVSWMIQGDRSKTKALLCQHKGRIFGGLTLTRPRRGVKWIRKLDVRWLNAYGEVQTALQTRLMEERSG</sequence>
<dbReference type="EMBL" id="JBEFKJ010000022">
    <property type="protein sequence ID" value="KAL2040206.1"/>
    <property type="molecule type" value="Genomic_DNA"/>
</dbReference>
<gene>
    <name evidence="1" type="ORF">N7G274_007109</name>
</gene>